<keyword evidence="4 6" id="KW-1133">Transmembrane helix</keyword>
<dbReference type="Proteomes" id="UP000033965">
    <property type="component" value="Unassembled WGS sequence"/>
</dbReference>
<dbReference type="Pfam" id="PF01384">
    <property type="entry name" value="PHO4"/>
    <property type="match status" value="1"/>
</dbReference>
<evidence type="ECO:0000313" key="8">
    <source>
        <dbReference type="Proteomes" id="UP000033965"/>
    </source>
</evidence>
<dbReference type="GO" id="GO:0035435">
    <property type="term" value="P:phosphate ion transmembrane transport"/>
    <property type="evidence" value="ECO:0007669"/>
    <property type="project" value="TreeGrafter"/>
</dbReference>
<reference evidence="7 8" key="1">
    <citation type="journal article" date="2015" name="Nature">
        <title>rRNA introns, odd ribosomes, and small enigmatic genomes across a large radiation of phyla.</title>
        <authorList>
            <person name="Brown C.T."/>
            <person name="Hug L.A."/>
            <person name="Thomas B.C."/>
            <person name="Sharon I."/>
            <person name="Castelle C.J."/>
            <person name="Singh A."/>
            <person name="Wilkins M.J."/>
            <person name="Williams K.H."/>
            <person name="Banfield J.F."/>
        </authorList>
    </citation>
    <scope>NUCLEOTIDE SEQUENCE [LARGE SCALE GENOMIC DNA]</scope>
</reference>
<comment type="caution">
    <text evidence="7">The sequence shown here is derived from an EMBL/GenBank/DDBJ whole genome shotgun (WGS) entry which is preliminary data.</text>
</comment>
<feature type="transmembrane region" description="Helical" evidence="6">
    <location>
        <begin position="51"/>
        <end position="75"/>
    </location>
</feature>
<evidence type="ECO:0000256" key="1">
    <source>
        <dbReference type="ARBA" id="ARBA00004141"/>
    </source>
</evidence>
<protein>
    <submittedName>
        <fullName evidence="7">Phosphate transporter</fullName>
    </submittedName>
</protein>
<evidence type="ECO:0000256" key="5">
    <source>
        <dbReference type="ARBA" id="ARBA00023136"/>
    </source>
</evidence>
<dbReference type="PATRIC" id="fig|1618669.3.peg.497"/>
<feature type="transmembrane region" description="Helical" evidence="6">
    <location>
        <begin position="308"/>
        <end position="336"/>
    </location>
</feature>
<feature type="transmembrane region" description="Helical" evidence="6">
    <location>
        <begin position="144"/>
        <end position="167"/>
    </location>
</feature>
<dbReference type="GO" id="GO:0005315">
    <property type="term" value="F:phosphate transmembrane transporter activity"/>
    <property type="evidence" value="ECO:0007669"/>
    <property type="project" value="InterPro"/>
</dbReference>
<evidence type="ECO:0000313" key="7">
    <source>
        <dbReference type="EMBL" id="KKW08202.1"/>
    </source>
</evidence>
<feature type="transmembrane region" description="Helical" evidence="6">
    <location>
        <begin position="228"/>
        <end position="248"/>
    </location>
</feature>
<keyword evidence="3 6" id="KW-0812">Transmembrane</keyword>
<evidence type="ECO:0000256" key="2">
    <source>
        <dbReference type="ARBA" id="ARBA00022448"/>
    </source>
</evidence>
<keyword evidence="5 6" id="KW-0472">Membrane</keyword>
<accession>A0A0G1XZY2</accession>
<dbReference type="PANTHER" id="PTHR11101">
    <property type="entry name" value="PHOSPHATE TRANSPORTER"/>
    <property type="match status" value="1"/>
</dbReference>
<dbReference type="GO" id="GO:0016020">
    <property type="term" value="C:membrane"/>
    <property type="evidence" value="ECO:0007669"/>
    <property type="project" value="UniProtKB-SubCell"/>
</dbReference>
<feature type="transmembrane region" description="Helical" evidence="6">
    <location>
        <begin position="260"/>
        <end position="282"/>
    </location>
</feature>
<dbReference type="AlphaFoldDB" id="A0A0G1XZY2"/>
<evidence type="ECO:0000256" key="3">
    <source>
        <dbReference type="ARBA" id="ARBA00022692"/>
    </source>
</evidence>
<evidence type="ECO:0000256" key="6">
    <source>
        <dbReference type="SAM" id="Phobius"/>
    </source>
</evidence>
<name>A0A0G1XZY2_9BACT</name>
<feature type="transmembrane region" description="Helical" evidence="6">
    <location>
        <begin position="205"/>
        <end position="222"/>
    </location>
</feature>
<sequence>MRHVYFVARAKRGMTAFLLAALFLVLAAEFINGWTDAPNAIATVVSTDTLPLPLAVPMAVILNIAGALTGTAVAATIGKGIVTTSSVTVPAIAAAMASIIAWGAFAAYKGLPISKSHSLLAGLAGAAVAGGGFGALLSSGWAKVVIGMLASIIAGFGIAYLIGKIIITFASDASPNRAKIGFDAAHILTAGSMAFAHGMNDGQKFIGIFTLVLVLGGTLQSFVIPWWVIILCGVTMGLGTSLGGWKIIRTIGKKMVSIKPWQGFAATAAGSFTIIIASVFGIPLSTTHTITTAIAGASSARRISDVRWSVFVGIFQGWLLTFPVCGVLAFTAALIANRLFV</sequence>
<feature type="transmembrane region" description="Helical" evidence="6">
    <location>
        <begin position="179"/>
        <end position="198"/>
    </location>
</feature>
<feature type="transmembrane region" description="Helical" evidence="6">
    <location>
        <begin position="87"/>
        <end position="107"/>
    </location>
</feature>
<feature type="transmembrane region" description="Helical" evidence="6">
    <location>
        <begin position="119"/>
        <end position="137"/>
    </location>
</feature>
<evidence type="ECO:0000256" key="4">
    <source>
        <dbReference type="ARBA" id="ARBA00022989"/>
    </source>
</evidence>
<keyword evidence="2" id="KW-0813">Transport</keyword>
<dbReference type="InterPro" id="IPR001204">
    <property type="entry name" value="Phos_transporter"/>
</dbReference>
<comment type="subcellular location">
    <subcellularLocation>
        <location evidence="1">Membrane</location>
        <topology evidence="1">Multi-pass membrane protein</topology>
    </subcellularLocation>
</comment>
<dbReference type="EMBL" id="LCPZ01000015">
    <property type="protein sequence ID" value="KKW08202.1"/>
    <property type="molecule type" value="Genomic_DNA"/>
</dbReference>
<proteinExistence type="predicted"/>
<gene>
    <name evidence="7" type="ORF">UY44_C0015G0018</name>
</gene>
<dbReference type="PANTHER" id="PTHR11101:SF80">
    <property type="entry name" value="PHOSPHATE TRANSPORTER"/>
    <property type="match status" value="1"/>
</dbReference>
<organism evidence="7 8">
    <name type="scientific">Candidatus Kaiserbacteria bacterium GW2011_GWA2_49_19</name>
    <dbReference type="NCBI Taxonomy" id="1618669"/>
    <lineage>
        <taxon>Bacteria</taxon>
        <taxon>Candidatus Kaiseribacteriota</taxon>
    </lineage>
</organism>